<organism evidence="2 3">
    <name type="scientific">Sulfurovum zhangzhouensis</name>
    <dbReference type="NCBI Taxonomy" id="3019067"/>
    <lineage>
        <taxon>Bacteria</taxon>
        <taxon>Pseudomonadati</taxon>
        <taxon>Campylobacterota</taxon>
        <taxon>Epsilonproteobacteria</taxon>
        <taxon>Campylobacterales</taxon>
        <taxon>Sulfurovaceae</taxon>
        <taxon>Sulfurovum</taxon>
    </lineage>
</organism>
<evidence type="ECO:0000313" key="3">
    <source>
        <dbReference type="Proteomes" id="UP001169069"/>
    </source>
</evidence>
<dbReference type="CDD" id="cd16325">
    <property type="entry name" value="LolA"/>
    <property type="match status" value="1"/>
</dbReference>
<dbReference type="InterPro" id="IPR029046">
    <property type="entry name" value="LolA/LolB/LppX"/>
</dbReference>
<name>A0ABT7QVY6_9BACT</name>
<dbReference type="InterPro" id="IPR004564">
    <property type="entry name" value="OM_lipoprot_carrier_LolA-like"/>
</dbReference>
<comment type="caution">
    <text evidence="2">The sequence shown here is derived from an EMBL/GenBank/DDBJ whole genome shotgun (WGS) entry which is preliminary data.</text>
</comment>
<gene>
    <name evidence="2" type="primary">lolA</name>
    <name evidence="2" type="ORF">PGH07_02275</name>
</gene>
<reference evidence="2" key="1">
    <citation type="submission" date="2023-01" db="EMBL/GenBank/DDBJ databases">
        <title>Sulfurovum sp. zt1-1 genome assembly.</title>
        <authorList>
            <person name="Wang J."/>
        </authorList>
    </citation>
    <scope>NUCLEOTIDE SEQUENCE</scope>
    <source>
        <strain evidence="2">Zt1-1</strain>
    </source>
</reference>
<keyword evidence="1" id="KW-0732">Signal</keyword>
<dbReference type="SUPFAM" id="SSF89392">
    <property type="entry name" value="Prokaryotic lipoproteins and lipoprotein localization factors"/>
    <property type="match status" value="1"/>
</dbReference>
<dbReference type="EMBL" id="JAQIBD010000001">
    <property type="protein sequence ID" value="MDM5270998.1"/>
    <property type="molecule type" value="Genomic_DNA"/>
</dbReference>
<dbReference type="Proteomes" id="UP001169069">
    <property type="component" value="Unassembled WGS sequence"/>
</dbReference>
<keyword evidence="3" id="KW-1185">Reference proteome</keyword>
<dbReference type="Pfam" id="PF03548">
    <property type="entry name" value="LolA"/>
    <property type="match status" value="1"/>
</dbReference>
<dbReference type="Gene3D" id="2.50.20.10">
    <property type="entry name" value="Lipoprotein localisation LolA/LolB/LppX"/>
    <property type="match status" value="1"/>
</dbReference>
<dbReference type="RefSeq" id="WP_289412278.1">
    <property type="nucleotide sequence ID" value="NZ_JAQIBD010000001.1"/>
</dbReference>
<proteinExistence type="predicted"/>
<evidence type="ECO:0000256" key="1">
    <source>
        <dbReference type="ARBA" id="ARBA00022729"/>
    </source>
</evidence>
<protein>
    <submittedName>
        <fullName evidence="2">LolA-like outer membrane lipoprotein chaperone</fullName>
    </submittedName>
</protein>
<accession>A0ABT7QVY6</accession>
<sequence>MKQLWTLLILSGALAASPISVPENFKSDFEQRITNPDKKVIHYKGTVRFSDEKMLKWVYEEPTRKEVCSNGENVTVVDHDLEQVSYYLIEKGFDLAKILNSAKPYKDTKTVFIAKYAGKNYTIQLDAKKHLWRVAYYDDLDNEVLIIFDKMNYGKGKLPLKSLLCEAPESYDVIGE</sequence>
<dbReference type="NCBIfam" id="NF000663">
    <property type="entry name" value="PRK00031.2-1"/>
    <property type="match status" value="1"/>
</dbReference>
<evidence type="ECO:0000313" key="2">
    <source>
        <dbReference type="EMBL" id="MDM5270998.1"/>
    </source>
</evidence>